<gene>
    <name evidence="1" type="ORF">OCBIM_22039870mg</name>
</gene>
<name>A0A0L8I0H6_OCTBM</name>
<dbReference type="EMBL" id="KQ416832">
    <property type="protein sequence ID" value="KOF94972.1"/>
    <property type="molecule type" value="Genomic_DNA"/>
</dbReference>
<sequence>MLYLVNVKIPPKLNSFYSLPDANKIIRKSILINIINCYLPRFMSVSDQLRLWHNLNLECRELEQLLQSNLII</sequence>
<protein>
    <submittedName>
        <fullName evidence="1">Uncharacterized protein</fullName>
    </submittedName>
</protein>
<dbReference type="AlphaFoldDB" id="A0A0L8I0H6"/>
<reference evidence="1" key="1">
    <citation type="submission" date="2015-07" db="EMBL/GenBank/DDBJ databases">
        <title>MeaNS - Measles Nucleotide Surveillance Program.</title>
        <authorList>
            <person name="Tran T."/>
            <person name="Druce J."/>
        </authorList>
    </citation>
    <scope>NUCLEOTIDE SEQUENCE</scope>
    <source>
        <strain evidence="1">UCB-OBI-ISO-001</strain>
        <tissue evidence="1">Gonad</tissue>
    </source>
</reference>
<evidence type="ECO:0000313" key="1">
    <source>
        <dbReference type="EMBL" id="KOF94972.1"/>
    </source>
</evidence>
<proteinExistence type="predicted"/>
<accession>A0A0L8I0H6</accession>
<organism evidence="1">
    <name type="scientific">Octopus bimaculoides</name>
    <name type="common">California two-spotted octopus</name>
    <dbReference type="NCBI Taxonomy" id="37653"/>
    <lineage>
        <taxon>Eukaryota</taxon>
        <taxon>Metazoa</taxon>
        <taxon>Spiralia</taxon>
        <taxon>Lophotrochozoa</taxon>
        <taxon>Mollusca</taxon>
        <taxon>Cephalopoda</taxon>
        <taxon>Coleoidea</taxon>
        <taxon>Octopodiformes</taxon>
        <taxon>Octopoda</taxon>
        <taxon>Incirrata</taxon>
        <taxon>Octopodidae</taxon>
        <taxon>Octopus</taxon>
    </lineage>
</organism>